<feature type="domain" description="Antitoxin Xre/MbcA/ParS-like toxin-binding" evidence="2">
    <location>
        <begin position="118"/>
        <end position="167"/>
    </location>
</feature>
<dbReference type="AlphaFoldDB" id="A0AAI9J2P9"/>
<dbReference type="Pfam" id="PF20432">
    <property type="entry name" value="Xre-like-HTH"/>
    <property type="match status" value="1"/>
</dbReference>
<dbReference type="Pfam" id="PF09722">
    <property type="entry name" value="Xre_MbcA_ParS_C"/>
    <property type="match status" value="1"/>
</dbReference>
<protein>
    <submittedName>
        <fullName evidence="4">Toxin-antitoxin system antitoxin component, TIGR02293 family</fullName>
    </submittedName>
</protein>
<dbReference type="NCBIfam" id="TIGR02293">
    <property type="entry name" value="TAS_TIGR02293"/>
    <property type="match status" value="1"/>
</dbReference>
<sequence>MQEAAMSIAIAEKSPARGAPKRRAPAARKRALEEEARVDSFADLVDSPLIAMAHGVQRGLSPRLLDDAADYLQVPKSEIMAITEVKAASLSRWMRDGQALPLGESDRLARVARVTKVARQVLGGDAEAVQWLNTPVPALGNVKPLSLLTSDASSRIVEDTLARAAAGVYA</sequence>
<organism evidence="4 5">
    <name type="scientific">Bordetella pertussis CHLA-26</name>
    <dbReference type="NCBI Taxonomy" id="1331284"/>
    <lineage>
        <taxon>Bacteria</taxon>
        <taxon>Pseudomonadati</taxon>
        <taxon>Pseudomonadota</taxon>
        <taxon>Betaproteobacteria</taxon>
        <taxon>Burkholderiales</taxon>
        <taxon>Alcaligenaceae</taxon>
        <taxon>Bordetella</taxon>
    </lineage>
</organism>
<dbReference type="InterPro" id="IPR011979">
    <property type="entry name" value="Antitox_Xre"/>
</dbReference>
<evidence type="ECO:0000313" key="4">
    <source>
        <dbReference type="EMBL" id="ETH31171.1"/>
    </source>
</evidence>
<feature type="domain" description="Antitoxin Xre-like helix-turn-helix" evidence="3">
    <location>
        <begin position="54"/>
        <end position="113"/>
    </location>
</feature>
<dbReference type="GO" id="GO:0003677">
    <property type="term" value="F:DNA binding"/>
    <property type="evidence" value="ECO:0007669"/>
    <property type="project" value="InterPro"/>
</dbReference>
<accession>A0AAI9J2P9</accession>
<comment type="caution">
    <text evidence="4">The sequence shown here is derived from an EMBL/GenBank/DDBJ whole genome shotgun (WGS) entry which is preliminary data.</text>
</comment>
<evidence type="ECO:0000259" key="3">
    <source>
        <dbReference type="Pfam" id="PF20432"/>
    </source>
</evidence>
<feature type="compositionally biased region" description="Basic residues" evidence="1">
    <location>
        <begin position="19"/>
        <end position="29"/>
    </location>
</feature>
<evidence type="ECO:0000256" key="1">
    <source>
        <dbReference type="SAM" id="MobiDB-lite"/>
    </source>
</evidence>
<name>A0AAI9J2P9_BORPT</name>
<gene>
    <name evidence="4" type="ORF">L566_2634</name>
</gene>
<feature type="region of interest" description="Disordered" evidence="1">
    <location>
        <begin position="1"/>
        <end position="30"/>
    </location>
</feature>
<dbReference type="Proteomes" id="UP000018679">
    <property type="component" value="Unassembled WGS sequence"/>
</dbReference>
<dbReference type="InterPro" id="IPR024467">
    <property type="entry name" value="Xre/MbcA/ParS-like_toxin-bd"/>
</dbReference>
<proteinExistence type="predicted"/>
<dbReference type="InterPro" id="IPR046847">
    <property type="entry name" value="Xre-like_HTH"/>
</dbReference>
<evidence type="ECO:0000259" key="2">
    <source>
        <dbReference type="Pfam" id="PF09722"/>
    </source>
</evidence>
<dbReference type="EMBL" id="AXSB02000022">
    <property type="protein sequence ID" value="ETH31171.1"/>
    <property type="molecule type" value="Genomic_DNA"/>
</dbReference>
<evidence type="ECO:0000313" key="5">
    <source>
        <dbReference type="Proteomes" id="UP000018679"/>
    </source>
</evidence>
<reference evidence="4 5" key="1">
    <citation type="journal article" date="2013" name="Genome Announc.">
        <title>Genome Sequences of 28 Bordetella pertussis U.S. Outbreak Strains Dating from 2010 to 2012.</title>
        <authorList>
            <person name="Harvill E.T."/>
            <person name="Goodfield L.L."/>
            <person name="Ivanov Y."/>
            <person name="Meyer J.A."/>
            <person name="Newth C."/>
            <person name="Cassiday P."/>
            <person name="Tondella M.L."/>
            <person name="Liao P."/>
            <person name="Zimmerman J."/>
            <person name="Meert K."/>
            <person name="Wessel D."/>
            <person name="Berger J."/>
            <person name="Dean J.M."/>
            <person name="Holubkov R."/>
            <person name="Burr J."/>
            <person name="Liu T."/>
            <person name="Brinkac L."/>
            <person name="Kim M."/>
            <person name="Losada L."/>
        </authorList>
    </citation>
    <scope>NUCLEOTIDE SEQUENCE [LARGE SCALE GENOMIC DNA]</scope>
    <source>
        <strain evidence="4 5">CHLA-26</strain>
    </source>
</reference>